<name>A0A699SJC9_TANCI</name>
<evidence type="ECO:0000313" key="2">
    <source>
        <dbReference type="EMBL" id="GFC97580.1"/>
    </source>
</evidence>
<evidence type="ECO:0000259" key="1">
    <source>
        <dbReference type="Pfam" id="PF08244"/>
    </source>
</evidence>
<comment type="caution">
    <text evidence="2">The sequence shown here is derived from an EMBL/GenBank/DDBJ whole genome shotgun (WGS) entry which is preliminary data.</text>
</comment>
<dbReference type="InterPro" id="IPR013320">
    <property type="entry name" value="ConA-like_dom_sf"/>
</dbReference>
<dbReference type="Pfam" id="PF08244">
    <property type="entry name" value="Glyco_hydro_32C"/>
    <property type="match status" value="1"/>
</dbReference>
<protein>
    <recommendedName>
        <fullName evidence="1">Glycosyl hydrolase family 32 C-terminal domain-containing protein</fullName>
    </recommendedName>
</protein>
<dbReference type="InterPro" id="IPR013189">
    <property type="entry name" value="Glyco_hydro_32_C"/>
</dbReference>
<dbReference type="AlphaFoldDB" id="A0A699SJC9"/>
<reference evidence="2" key="1">
    <citation type="journal article" date="2019" name="Sci. Rep.">
        <title>Draft genome of Tanacetum cinerariifolium, the natural source of mosquito coil.</title>
        <authorList>
            <person name="Yamashiro T."/>
            <person name="Shiraishi A."/>
            <person name="Satake H."/>
            <person name="Nakayama K."/>
        </authorList>
    </citation>
    <scope>NUCLEOTIDE SEQUENCE</scope>
</reference>
<dbReference type="EMBL" id="BKCJ011166943">
    <property type="protein sequence ID" value="GFC97580.1"/>
    <property type="molecule type" value="Genomic_DNA"/>
</dbReference>
<proteinExistence type="predicted"/>
<feature type="non-terminal residue" evidence="2">
    <location>
        <position position="173"/>
    </location>
</feature>
<organism evidence="2">
    <name type="scientific">Tanacetum cinerariifolium</name>
    <name type="common">Dalmatian daisy</name>
    <name type="synonym">Chrysanthemum cinerariifolium</name>
    <dbReference type="NCBI Taxonomy" id="118510"/>
    <lineage>
        <taxon>Eukaryota</taxon>
        <taxon>Viridiplantae</taxon>
        <taxon>Streptophyta</taxon>
        <taxon>Embryophyta</taxon>
        <taxon>Tracheophyta</taxon>
        <taxon>Spermatophyta</taxon>
        <taxon>Magnoliopsida</taxon>
        <taxon>eudicotyledons</taxon>
        <taxon>Gunneridae</taxon>
        <taxon>Pentapetalae</taxon>
        <taxon>asterids</taxon>
        <taxon>campanulids</taxon>
        <taxon>Asterales</taxon>
        <taxon>Asteraceae</taxon>
        <taxon>Asteroideae</taxon>
        <taxon>Anthemideae</taxon>
        <taxon>Anthemidinae</taxon>
        <taxon>Tanacetum</taxon>
    </lineage>
</organism>
<dbReference type="SUPFAM" id="SSF49899">
    <property type="entry name" value="Concanavalin A-like lectins/glucanases"/>
    <property type="match status" value="1"/>
</dbReference>
<gene>
    <name evidence="2" type="ORF">Tci_869550</name>
</gene>
<sequence length="173" mass="18224">AAELAGLAKGATIIQNVTVKNTVDLTTRLKATADKHKLTLKTAQLGSFELLLGNAAGEELVIGYDKAANQYFIDRTSVELFADQGLTTMTDIFFASKPLTTVKLRSTQGMTFQEISNTPLVPKAIGAAGIALLLLGACKKDSSAPEVVADTKPLTAFTCAAPAEGTNYTIYPL</sequence>
<feature type="non-terminal residue" evidence="2">
    <location>
        <position position="1"/>
    </location>
</feature>
<dbReference type="Gene3D" id="2.60.120.560">
    <property type="entry name" value="Exo-inulinase, domain 1"/>
    <property type="match status" value="2"/>
</dbReference>
<accession>A0A699SJC9</accession>
<feature type="domain" description="Glycosyl hydrolase family 32 C-terminal" evidence="1">
    <location>
        <begin position="71"/>
        <end position="115"/>
    </location>
</feature>